<gene>
    <name evidence="1" type="ORF">SAMN02745164_01668</name>
</gene>
<accession>A0A1M4YGT8</accession>
<dbReference type="AlphaFoldDB" id="A0A1M4YGT8"/>
<organism evidence="1 2">
    <name type="scientific">Marinitoga hydrogenitolerans (strain DSM 16785 / JCM 12826 / AT1271)</name>
    <dbReference type="NCBI Taxonomy" id="1122195"/>
    <lineage>
        <taxon>Bacteria</taxon>
        <taxon>Thermotogati</taxon>
        <taxon>Thermotogota</taxon>
        <taxon>Thermotogae</taxon>
        <taxon>Petrotogales</taxon>
        <taxon>Petrotogaceae</taxon>
        <taxon>Marinitoga</taxon>
    </lineage>
</organism>
<protein>
    <submittedName>
        <fullName evidence="1">Uncharacterized protein</fullName>
    </submittedName>
</protein>
<name>A0A1M4YGT8_MARH1</name>
<evidence type="ECO:0000313" key="2">
    <source>
        <dbReference type="Proteomes" id="UP000184334"/>
    </source>
</evidence>
<comment type="caution">
    <text evidence="1">The sequence shown here is derived from an EMBL/GenBank/DDBJ whole genome shotgun (WGS) entry which is preliminary data.</text>
</comment>
<keyword evidence="2" id="KW-1185">Reference proteome</keyword>
<dbReference type="EMBL" id="FQUI01000031">
    <property type="protein sequence ID" value="SHF04951.1"/>
    <property type="molecule type" value="Genomic_DNA"/>
</dbReference>
<dbReference type="RefSeq" id="WP_255350151.1">
    <property type="nucleotide sequence ID" value="NZ_FQUI01000031.1"/>
</dbReference>
<reference evidence="1" key="1">
    <citation type="submission" date="2016-11" db="EMBL/GenBank/DDBJ databases">
        <authorList>
            <person name="Varghese N."/>
            <person name="Submissions S."/>
        </authorList>
    </citation>
    <scope>NUCLEOTIDE SEQUENCE [LARGE SCALE GENOMIC DNA]</scope>
    <source>
        <strain evidence="1">DSM 16785</strain>
    </source>
</reference>
<sequence>MSNYGKYYKKNYNKRIKSYYEGFDEMENIKDILIELKRFNY</sequence>
<dbReference type="Proteomes" id="UP000184334">
    <property type="component" value="Unassembled WGS sequence"/>
</dbReference>
<proteinExistence type="predicted"/>
<evidence type="ECO:0000313" key="1">
    <source>
        <dbReference type="EMBL" id="SHF04951.1"/>
    </source>
</evidence>